<dbReference type="RefSeq" id="WP_253445353.1">
    <property type="nucleotide sequence ID" value="NZ_JALJYF010000001.1"/>
</dbReference>
<evidence type="ECO:0000256" key="1">
    <source>
        <dbReference type="SAM" id="Phobius"/>
    </source>
</evidence>
<reference evidence="2 3" key="1">
    <citation type="submission" date="2022-03" db="EMBL/GenBank/DDBJ databases">
        <title>Genomic Encyclopedia of Type Strains, Phase III (KMG-III): the genomes of soil and plant-associated and newly described type strains.</title>
        <authorList>
            <person name="Whitman W."/>
        </authorList>
    </citation>
    <scope>NUCLEOTIDE SEQUENCE [LARGE SCALE GENOMIC DNA]</scope>
    <source>
        <strain evidence="2 3">BSker1</strain>
    </source>
</reference>
<accession>A0ABT1G5Y6</accession>
<evidence type="ECO:0000313" key="3">
    <source>
        <dbReference type="Proteomes" id="UP001523550"/>
    </source>
</evidence>
<dbReference type="Proteomes" id="UP001523550">
    <property type="component" value="Unassembled WGS sequence"/>
</dbReference>
<dbReference type="Pfam" id="PF16137">
    <property type="entry name" value="DUF4845"/>
    <property type="match status" value="1"/>
</dbReference>
<dbReference type="InterPro" id="IPR032314">
    <property type="entry name" value="DUF4845"/>
</dbReference>
<evidence type="ECO:0000313" key="2">
    <source>
        <dbReference type="EMBL" id="MCP1726676.1"/>
    </source>
</evidence>
<keyword evidence="1" id="KW-1133">Transmembrane helix</keyword>
<organism evidence="2 3">
    <name type="scientific">Natronospira proteinivora</name>
    <dbReference type="NCBI Taxonomy" id="1807133"/>
    <lineage>
        <taxon>Bacteria</taxon>
        <taxon>Pseudomonadati</taxon>
        <taxon>Pseudomonadota</taxon>
        <taxon>Gammaproteobacteria</taxon>
        <taxon>Natronospirales</taxon>
        <taxon>Natronospiraceae</taxon>
        <taxon>Natronospira</taxon>
    </lineage>
</organism>
<keyword evidence="3" id="KW-1185">Reference proteome</keyword>
<proteinExistence type="predicted"/>
<comment type="caution">
    <text evidence="2">The sequence shown here is derived from an EMBL/GenBank/DDBJ whole genome shotgun (WGS) entry which is preliminary data.</text>
</comment>
<feature type="transmembrane region" description="Helical" evidence="1">
    <location>
        <begin position="12"/>
        <end position="37"/>
    </location>
</feature>
<sequence>MRLRKRQQGLTALGWVLAFMVGGLIAMAGVRLVPVYIQSFSLNSIMQSVASDVDYQDTRAVNRALRRQMQVNDVRAVDVDDFQIEEIDGRRYLTLEYEHRVPYLANIDLVVSFEKQQAFRGQ</sequence>
<keyword evidence="1" id="KW-0812">Transmembrane</keyword>
<evidence type="ECO:0008006" key="4">
    <source>
        <dbReference type="Google" id="ProtNLM"/>
    </source>
</evidence>
<name>A0ABT1G5Y6_9GAMM</name>
<dbReference type="EMBL" id="JALJYF010000001">
    <property type="protein sequence ID" value="MCP1726676.1"/>
    <property type="molecule type" value="Genomic_DNA"/>
</dbReference>
<protein>
    <recommendedName>
        <fullName evidence="4">DUF4845 domain-containing protein</fullName>
    </recommendedName>
</protein>
<gene>
    <name evidence="2" type="ORF">J2T60_000641</name>
</gene>
<keyword evidence="1" id="KW-0472">Membrane</keyword>